<dbReference type="Proteomes" id="UP000265520">
    <property type="component" value="Unassembled WGS sequence"/>
</dbReference>
<comment type="caution">
    <text evidence="1">The sequence shown here is derived from an EMBL/GenBank/DDBJ whole genome shotgun (WGS) entry which is preliminary data.</text>
</comment>
<dbReference type="AlphaFoldDB" id="A0A392MDQ8"/>
<name>A0A392MDQ8_9FABA</name>
<proteinExistence type="predicted"/>
<sequence>MIVVLHGFGMKLGDMEESRSSAEAEFRAMAHSV</sequence>
<evidence type="ECO:0000313" key="1">
    <source>
        <dbReference type="EMBL" id="MCH85189.1"/>
    </source>
</evidence>
<feature type="non-terminal residue" evidence="1">
    <location>
        <position position="33"/>
    </location>
</feature>
<evidence type="ECO:0000313" key="2">
    <source>
        <dbReference type="Proteomes" id="UP000265520"/>
    </source>
</evidence>
<keyword evidence="2" id="KW-1185">Reference proteome</keyword>
<organism evidence="1 2">
    <name type="scientific">Trifolium medium</name>
    <dbReference type="NCBI Taxonomy" id="97028"/>
    <lineage>
        <taxon>Eukaryota</taxon>
        <taxon>Viridiplantae</taxon>
        <taxon>Streptophyta</taxon>
        <taxon>Embryophyta</taxon>
        <taxon>Tracheophyta</taxon>
        <taxon>Spermatophyta</taxon>
        <taxon>Magnoliopsida</taxon>
        <taxon>eudicotyledons</taxon>
        <taxon>Gunneridae</taxon>
        <taxon>Pentapetalae</taxon>
        <taxon>rosids</taxon>
        <taxon>fabids</taxon>
        <taxon>Fabales</taxon>
        <taxon>Fabaceae</taxon>
        <taxon>Papilionoideae</taxon>
        <taxon>50 kb inversion clade</taxon>
        <taxon>NPAAA clade</taxon>
        <taxon>Hologalegina</taxon>
        <taxon>IRL clade</taxon>
        <taxon>Trifolieae</taxon>
        <taxon>Trifolium</taxon>
    </lineage>
</organism>
<gene>
    <name evidence="1" type="ORF">A2U01_0006033</name>
</gene>
<protein>
    <submittedName>
        <fullName evidence="1">Uncharacterized protein</fullName>
    </submittedName>
</protein>
<accession>A0A392MDQ8</accession>
<reference evidence="1 2" key="1">
    <citation type="journal article" date="2018" name="Front. Plant Sci.">
        <title>Red Clover (Trifolium pratense) and Zigzag Clover (T. medium) - A Picture of Genomic Similarities and Differences.</title>
        <authorList>
            <person name="Dluhosova J."/>
            <person name="Istvanek J."/>
            <person name="Nedelnik J."/>
            <person name="Repkova J."/>
        </authorList>
    </citation>
    <scope>NUCLEOTIDE SEQUENCE [LARGE SCALE GENOMIC DNA]</scope>
    <source>
        <strain evidence="2">cv. 10/8</strain>
        <tissue evidence="1">Leaf</tissue>
    </source>
</reference>
<dbReference type="EMBL" id="LXQA010008054">
    <property type="protein sequence ID" value="MCH85189.1"/>
    <property type="molecule type" value="Genomic_DNA"/>
</dbReference>